<comment type="caution">
    <text evidence="2">The sequence shown here is derived from an EMBL/GenBank/DDBJ whole genome shotgun (WGS) entry which is preliminary data.</text>
</comment>
<keyword evidence="3" id="KW-1185">Reference proteome</keyword>
<evidence type="ECO:0000313" key="2">
    <source>
        <dbReference type="EMBL" id="PXX33691.1"/>
    </source>
</evidence>
<name>A0A318IVI6_9BURK</name>
<dbReference type="EMBL" id="QJKB01000032">
    <property type="protein sequence ID" value="PXX33691.1"/>
    <property type="molecule type" value="Genomic_DNA"/>
</dbReference>
<reference evidence="2 3" key="1">
    <citation type="submission" date="2018-05" db="EMBL/GenBank/DDBJ databases">
        <title>Genomic Encyclopedia of Type Strains, Phase IV (KMG-IV): sequencing the most valuable type-strain genomes for metagenomic binning, comparative biology and taxonomic classification.</title>
        <authorList>
            <person name="Goeker M."/>
        </authorList>
    </citation>
    <scope>NUCLEOTIDE SEQUENCE [LARGE SCALE GENOMIC DNA]</scope>
    <source>
        <strain evidence="2 3">DSM 19792</strain>
    </source>
</reference>
<dbReference type="OrthoDB" id="5524851at2"/>
<evidence type="ECO:0000313" key="3">
    <source>
        <dbReference type="Proteomes" id="UP000247792"/>
    </source>
</evidence>
<dbReference type="Pfam" id="PF13340">
    <property type="entry name" value="DUF4096"/>
    <property type="match status" value="1"/>
</dbReference>
<dbReference type="Proteomes" id="UP000247792">
    <property type="component" value="Unassembled WGS sequence"/>
</dbReference>
<sequence>MRKAYPSDISREQFSKIEDILLSARKKTKPRQMDLYDVLCAVLYVLKSGCQWDMIPSDFPRKSTVYTYFKQWKEKPLGSELSLLE</sequence>
<dbReference type="AlphaFoldDB" id="A0A318IVI6"/>
<protein>
    <submittedName>
        <fullName evidence="2">Putative transposase of IS4/5 family DUF4096</fullName>
    </submittedName>
</protein>
<dbReference type="PANTHER" id="PTHR30007">
    <property type="entry name" value="PHP DOMAIN PROTEIN"/>
    <property type="match status" value="1"/>
</dbReference>
<proteinExistence type="predicted"/>
<organism evidence="2 3">
    <name type="scientific">Undibacterium pigrum</name>
    <dbReference type="NCBI Taxonomy" id="401470"/>
    <lineage>
        <taxon>Bacteria</taxon>
        <taxon>Pseudomonadati</taxon>
        <taxon>Pseudomonadota</taxon>
        <taxon>Betaproteobacteria</taxon>
        <taxon>Burkholderiales</taxon>
        <taxon>Oxalobacteraceae</taxon>
        <taxon>Undibacterium</taxon>
    </lineage>
</organism>
<evidence type="ECO:0000259" key="1">
    <source>
        <dbReference type="Pfam" id="PF13340"/>
    </source>
</evidence>
<feature type="domain" description="Insertion element IS402-like" evidence="1">
    <location>
        <begin position="10"/>
        <end position="75"/>
    </location>
</feature>
<dbReference type="InterPro" id="IPR025161">
    <property type="entry name" value="IS402-like_dom"/>
</dbReference>
<accession>A0A318IVI6</accession>
<dbReference type="PANTHER" id="PTHR30007:SF0">
    <property type="entry name" value="TRANSPOSASE"/>
    <property type="match status" value="1"/>
</dbReference>
<gene>
    <name evidence="2" type="ORF">DFR42_1322</name>
</gene>